<gene>
    <name evidence="2" type="ORF">Fcan01_23311</name>
</gene>
<evidence type="ECO:0000256" key="1">
    <source>
        <dbReference type="SAM" id="MobiDB-lite"/>
    </source>
</evidence>
<name>A0A226DBV6_FOLCA</name>
<keyword evidence="3" id="KW-1185">Reference proteome</keyword>
<evidence type="ECO:0000313" key="3">
    <source>
        <dbReference type="Proteomes" id="UP000198287"/>
    </source>
</evidence>
<evidence type="ECO:0000313" key="2">
    <source>
        <dbReference type="EMBL" id="OXA42207.1"/>
    </source>
</evidence>
<dbReference type="AlphaFoldDB" id="A0A226DBV6"/>
<dbReference type="EMBL" id="LNIX01000027">
    <property type="protein sequence ID" value="OXA42207.1"/>
    <property type="molecule type" value="Genomic_DNA"/>
</dbReference>
<dbReference type="Proteomes" id="UP000198287">
    <property type="component" value="Unassembled WGS sequence"/>
</dbReference>
<accession>A0A226DBV6</accession>
<dbReference type="PANTHER" id="PTHR34239">
    <property type="entry name" value="APPLE DOMAIN-CONTAINING PROTEIN"/>
    <property type="match status" value="1"/>
</dbReference>
<dbReference type="OrthoDB" id="7430131at2759"/>
<comment type="caution">
    <text evidence="2">The sequence shown here is derived from an EMBL/GenBank/DDBJ whole genome shotgun (WGS) entry which is preliminary data.</text>
</comment>
<sequence>MSDESDKSTSKDEEFDRIREKLAAQEAQIKQLLGQSGSRKTYFPDQCSTTLSDEDDEDHHDQNKESDMFVEQFNNESDTSADINEENDLNELLKDVEGTIEYGPEVKSQIAEGFVKTAMRPLSKDSSLNMKEKLKIPSNCKQFQVPKINAEIWNHLPTPSKMADIKYQQIQQSLTQGLVGLTRIAHEVVSNDVPNATRTSILKIAIDTANLLGDQLQNISARRKSDVKRFINPEYSAICSTQVSGTEFLFGNDLNEALKASKAVSNVNTTTIFKLPSPILSAVSSPRESRGISRGKIPTTLKSAVSTISPISEVEPEPSKNKAGYNLEFTTLPKQDSEPVFPKMSEIETNYIDSSIKDLLVKGAIKISAEEEDSKVKKVIEKAGHIVNRQLVSIQDVAELVGLFISACPAVQYGQLYTRQLEFEKTVALRQFGHYNGNIELSNEAKNDISWWIKNVPAASRPIGNMNYKLVITTDGLLTGWGAACNGKSAKGAWSFLEKRKHVLDWERRSTLAMGSTTTVMSSFQEDSNNYDFASGDLRSPSQNLQLFFRSKW</sequence>
<feature type="region of interest" description="Disordered" evidence="1">
    <location>
        <begin position="29"/>
        <end position="61"/>
    </location>
</feature>
<dbReference type="PANTHER" id="PTHR34239:SF2">
    <property type="entry name" value="TRANSPOSABLE ELEMENT P TRANSPOSASE_THAP9 CONSERVED DOMAIN-CONTAINING PROTEIN"/>
    <property type="match status" value="1"/>
</dbReference>
<reference evidence="2 3" key="1">
    <citation type="submission" date="2015-12" db="EMBL/GenBank/DDBJ databases">
        <title>The genome of Folsomia candida.</title>
        <authorList>
            <person name="Faddeeva A."/>
            <person name="Derks M.F."/>
            <person name="Anvar Y."/>
            <person name="Smit S."/>
            <person name="Van Straalen N."/>
            <person name="Roelofs D."/>
        </authorList>
    </citation>
    <scope>NUCLEOTIDE SEQUENCE [LARGE SCALE GENOMIC DNA]</scope>
    <source>
        <strain evidence="2 3">VU population</strain>
        <tissue evidence="2">Whole body</tissue>
    </source>
</reference>
<proteinExistence type="predicted"/>
<organism evidence="2 3">
    <name type="scientific">Folsomia candida</name>
    <name type="common">Springtail</name>
    <dbReference type="NCBI Taxonomy" id="158441"/>
    <lineage>
        <taxon>Eukaryota</taxon>
        <taxon>Metazoa</taxon>
        <taxon>Ecdysozoa</taxon>
        <taxon>Arthropoda</taxon>
        <taxon>Hexapoda</taxon>
        <taxon>Collembola</taxon>
        <taxon>Entomobryomorpha</taxon>
        <taxon>Isotomoidea</taxon>
        <taxon>Isotomidae</taxon>
        <taxon>Proisotominae</taxon>
        <taxon>Folsomia</taxon>
    </lineage>
</organism>
<protein>
    <submittedName>
        <fullName evidence="2">Uncharacterized protein</fullName>
    </submittedName>
</protein>